<dbReference type="GeneID" id="82203915"/>
<accession>A0A1U7NCW5</accession>
<keyword evidence="2" id="KW-0472">Membrane</keyword>
<keyword evidence="2" id="KW-0812">Transmembrane</keyword>
<evidence type="ECO:0000256" key="2">
    <source>
        <dbReference type="SAM" id="Phobius"/>
    </source>
</evidence>
<organism evidence="3 4">
    <name type="scientific">Ileibacterium valens</name>
    <dbReference type="NCBI Taxonomy" id="1862668"/>
    <lineage>
        <taxon>Bacteria</taxon>
        <taxon>Bacillati</taxon>
        <taxon>Bacillota</taxon>
        <taxon>Erysipelotrichia</taxon>
        <taxon>Erysipelotrichales</taxon>
        <taxon>Erysipelotrichaceae</taxon>
        <taxon>Ileibacterium</taxon>
    </lineage>
</organism>
<dbReference type="RefSeq" id="WP_075821059.1">
    <property type="nucleotide sequence ID" value="NZ_CAPNHH010000013.1"/>
</dbReference>
<feature type="region of interest" description="Disordered" evidence="1">
    <location>
        <begin position="35"/>
        <end position="65"/>
    </location>
</feature>
<proteinExistence type="predicted"/>
<name>A0A1U7NCW5_9FIRM</name>
<comment type="caution">
    <text evidence="3">The sequence shown here is derived from an EMBL/GenBank/DDBJ whole genome shotgun (WGS) entry which is preliminary data.</text>
</comment>
<keyword evidence="2" id="KW-1133">Transmembrane helix</keyword>
<evidence type="ECO:0000313" key="3">
    <source>
        <dbReference type="EMBL" id="OLU36505.1"/>
    </source>
</evidence>
<reference evidence="3 4" key="1">
    <citation type="submission" date="2016-11" db="EMBL/GenBank/DDBJ databases">
        <title>Description of two novel members of the family Erysipelotrichaceae: Ileibacterium lipovorans gen. nov., sp. nov. and Dubosiella newyorkensis, gen. nov., sp. nov.</title>
        <authorList>
            <person name="Cox L.M."/>
            <person name="Sohn J."/>
            <person name="Tyrrell K.L."/>
            <person name="Citron D.M."/>
            <person name="Lawson P.A."/>
            <person name="Patel N.B."/>
            <person name="Iizumi T."/>
            <person name="Perez-Perez G.I."/>
            <person name="Goldstein E.J."/>
            <person name="Blaser M.J."/>
        </authorList>
    </citation>
    <scope>NUCLEOTIDE SEQUENCE [LARGE SCALE GENOMIC DNA]</scope>
    <source>
        <strain evidence="3 4">NYU-BL-A3</strain>
    </source>
</reference>
<evidence type="ECO:0000256" key="1">
    <source>
        <dbReference type="SAM" id="MobiDB-lite"/>
    </source>
</evidence>
<dbReference type="AlphaFoldDB" id="A0A1U7NCW5"/>
<evidence type="ECO:0000313" key="4">
    <source>
        <dbReference type="Proteomes" id="UP000186341"/>
    </source>
</evidence>
<protein>
    <recommendedName>
        <fullName evidence="5">DUF5105 domain-containing protein</fullName>
    </recommendedName>
</protein>
<evidence type="ECO:0008006" key="5">
    <source>
        <dbReference type="Google" id="ProtNLM"/>
    </source>
</evidence>
<dbReference type="EMBL" id="MPJW01000271">
    <property type="protein sequence ID" value="OLU36505.1"/>
    <property type="molecule type" value="Genomic_DNA"/>
</dbReference>
<sequence>MKSSTKNRVIGIILILAMSTGLIVSGLSMFMKPAQSQNTSNQTNQSTSADLKNETEENNESSPSIKEARAAVTGYFSSLKDGNVAKAYTYCEEEMPDLFALKEKQKEFDESIKNEPKEIQDIMKDYYSASAAQYVREYAIEDSVADHDDAAFLVRIQTADFSKLQPRDETRYNEAIQEYVSSHLEELNNMVNEKSQEEADNFLRAMKMKDYYADVKEDLKALPQTDLQIQVLSKKQADGTYKISLMESAE</sequence>
<keyword evidence="4" id="KW-1185">Reference proteome</keyword>
<feature type="compositionally biased region" description="Low complexity" evidence="1">
    <location>
        <begin position="35"/>
        <end position="48"/>
    </location>
</feature>
<gene>
    <name evidence="3" type="ORF">BO222_12345</name>
</gene>
<feature type="transmembrane region" description="Helical" evidence="2">
    <location>
        <begin position="12"/>
        <end position="31"/>
    </location>
</feature>
<dbReference type="Proteomes" id="UP000186341">
    <property type="component" value="Unassembled WGS sequence"/>
</dbReference>